<name>A0A2T5BVI1_9RHOB</name>
<dbReference type="GO" id="GO:0070814">
    <property type="term" value="P:hydrogen sulfide biosynthetic process"/>
    <property type="evidence" value="ECO:0007669"/>
    <property type="project" value="UniProtKB-UniRule"/>
</dbReference>
<dbReference type="EC" id="1.8.4.10" evidence="4"/>
<dbReference type="Gene3D" id="3.40.50.620">
    <property type="entry name" value="HUPs"/>
    <property type="match status" value="1"/>
</dbReference>
<comment type="function">
    <text evidence="4">Catalyzes the formation of sulfite from adenosine 5'-phosphosulfate (APS) using thioredoxin as an electron donor.</text>
</comment>
<comment type="subcellular location">
    <subcellularLocation>
        <location evidence="4">Cytoplasm</location>
    </subcellularLocation>
</comment>
<evidence type="ECO:0000256" key="2">
    <source>
        <dbReference type="ARBA" id="ARBA00023002"/>
    </source>
</evidence>
<keyword evidence="4" id="KW-0479">Metal-binding</keyword>
<dbReference type="Pfam" id="PF06073">
    <property type="entry name" value="DUF934"/>
    <property type="match status" value="1"/>
</dbReference>
<dbReference type="AlphaFoldDB" id="A0A2T5BVI1"/>
<protein>
    <recommendedName>
        <fullName evidence="4">Adenosine 5'-phosphosulfate reductase</fullName>
        <shortName evidence="4">APS reductase</shortName>
        <ecNumber evidence="4">1.8.4.10</ecNumber>
    </recommendedName>
    <alternativeName>
        <fullName evidence="4">5'-adenylylsulfate reductase</fullName>
    </alternativeName>
    <alternativeName>
        <fullName evidence="4">Thioredoxin-dependent 5'-adenylylsulfate reductase</fullName>
    </alternativeName>
</protein>
<comment type="caution">
    <text evidence="6">The sequence shown here is derived from an EMBL/GenBank/DDBJ whole genome shotgun (WGS) entry which is preliminary data.</text>
</comment>
<dbReference type="GO" id="GO:0005737">
    <property type="term" value="C:cytoplasm"/>
    <property type="evidence" value="ECO:0007669"/>
    <property type="project" value="UniProtKB-SubCell"/>
</dbReference>
<gene>
    <name evidence="4" type="primary">cysH</name>
    <name evidence="6" type="ORF">C8N32_102113</name>
</gene>
<evidence type="ECO:0000313" key="6">
    <source>
        <dbReference type="EMBL" id="PTN03587.1"/>
    </source>
</evidence>
<reference evidence="6 7" key="1">
    <citation type="submission" date="2018-04" db="EMBL/GenBank/DDBJ databases">
        <title>Genomic Encyclopedia of Archaeal and Bacterial Type Strains, Phase II (KMG-II): from individual species to whole genera.</title>
        <authorList>
            <person name="Goeker M."/>
        </authorList>
    </citation>
    <scope>NUCLEOTIDE SEQUENCE [LARGE SCALE GENOMIC DNA]</scope>
    <source>
        <strain evidence="6 7">DSM 18064</strain>
    </source>
</reference>
<keyword evidence="4" id="KW-0408">Iron</keyword>
<feature type="binding site" evidence="4">
    <location>
        <position position="200"/>
    </location>
    <ligand>
        <name>[4Fe-4S] cluster</name>
        <dbReference type="ChEBI" id="CHEBI:49883"/>
    </ligand>
</feature>
<dbReference type="Proteomes" id="UP000243859">
    <property type="component" value="Unassembled WGS sequence"/>
</dbReference>
<dbReference type="GO" id="GO:0051539">
    <property type="term" value="F:4 iron, 4 sulfur cluster binding"/>
    <property type="evidence" value="ECO:0007669"/>
    <property type="project" value="UniProtKB-UniRule"/>
</dbReference>
<dbReference type="NCBIfam" id="NF002537">
    <property type="entry name" value="PRK02090.1"/>
    <property type="match status" value="1"/>
</dbReference>
<accession>A0A2T5BVI1</accession>
<dbReference type="NCBIfam" id="TIGR00434">
    <property type="entry name" value="cysH"/>
    <property type="match status" value="1"/>
</dbReference>
<dbReference type="HAMAP" id="MF_00063">
    <property type="entry name" value="CysH"/>
    <property type="match status" value="1"/>
</dbReference>
<evidence type="ECO:0000256" key="1">
    <source>
        <dbReference type="ARBA" id="ARBA00009732"/>
    </source>
</evidence>
<keyword evidence="2 4" id="KW-0560">Oxidoreductase</keyword>
<evidence type="ECO:0000313" key="7">
    <source>
        <dbReference type="Proteomes" id="UP000243859"/>
    </source>
</evidence>
<feature type="active site" description="Nucleophile; cysteine thiosulfonate intermediate" evidence="4">
    <location>
        <position position="226"/>
    </location>
</feature>
<dbReference type="InterPro" id="IPR002500">
    <property type="entry name" value="PAPS_reduct_dom"/>
</dbReference>
<keyword evidence="4" id="KW-0411">Iron-sulfur</keyword>
<dbReference type="SUPFAM" id="SSF52402">
    <property type="entry name" value="Adenine nucleotide alpha hydrolases-like"/>
    <property type="match status" value="1"/>
</dbReference>
<comment type="pathway">
    <text evidence="3 4">Sulfur metabolism; hydrogen sulfide biosynthesis; sulfite from sulfate.</text>
</comment>
<dbReference type="GO" id="GO:0046872">
    <property type="term" value="F:metal ion binding"/>
    <property type="evidence" value="ECO:0007669"/>
    <property type="project" value="UniProtKB-KW"/>
</dbReference>
<comment type="cofactor">
    <cofactor evidence="4">
        <name>[4Fe-4S] cluster</name>
        <dbReference type="ChEBI" id="CHEBI:49883"/>
    </cofactor>
    <text evidence="4">Binds 1 [4Fe-4S] cluster per subunit.</text>
</comment>
<keyword evidence="4" id="KW-0963">Cytoplasm</keyword>
<dbReference type="InterPro" id="IPR008318">
    <property type="entry name" value="UCP030820"/>
</dbReference>
<organism evidence="6 7">
    <name type="scientific">Rhodovulum imhoffii</name>
    <dbReference type="NCBI Taxonomy" id="365340"/>
    <lineage>
        <taxon>Bacteria</taxon>
        <taxon>Pseudomonadati</taxon>
        <taxon>Pseudomonadota</taxon>
        <taxon>Alphaproteobacteria</taxon>
        <taxon>Rhodobacterales</taxon>
        <taxon>Paracoccaceae</taxon>
        <taxon>Rhodovulum</taxon>
    </lineage>
</organism>
<dbReference type="InterPro" id="IPR004511">
    <property type="entry name" value="PAPS/APS_Rdtase"/>
</dbReference>
<dbReference type="InterPro" id="IPR014729">
    <property type="entry name" value="Rossmann-like_a/b/a_fold"/>
</dbReference>
<dbReference type="PANTHER" id="PTHR46509">
    <property type="entry name" value="PHOSPHOADENOSINE PHOSPHOSULFATE REDUCTASE"/>
    <property type="match status" value="1"/>
</dbReference>
<feature type="binding site" evidence="4">
    <location>
        <position position="119"/>
    </location>
    <ligand>
        <name>[4Fe-4S] cluster</name>
        <dbReference type="ChEBI" id="CHEBI:49883"/>
    </ligand>
</feature>
<dbReference type="GO" id="GO:0004604">
    <property type="term" value="F:phosphoadenylyl-sulfate reductase (thioredoxin) activity"/>
    <property type="evidence" value="ECO:0007669"/>
    <property type="project" value="UniProtKB-UniRule"/>
</dbReference>
<dbReference type="Pfam" id="PF01507">
    <property type="entry name" value="PAPS_reduct"/>
    <property type="match status" value="1"/>
</dbReference>
<evidence type="ECO:0000256" key="4">
    <source>
        <dbReference type="HAMAP-Rule" id="MF_00063"/>
    </source>
</evidence>
<sequence>MRHDPGGARIAELNARYRHHAGIRVLEHALTDPLVGRIALVSSFGAESVVLLHMLSVIDRSVPVLFVDTQMLFPETLAYQSEVAAALGLMDLRTIRARPEALAARDSEGLLHRQDPDACCALRKAEPLERALAGFDGWITGRKRFQAQTRAGIEFFESDGPRIKVNPLAHWAAQDVQDYMINNRLPKHPLVARGYLSIGCAPCTSPVTAGEDARAGRWRGREKQECGIHFINGKPVRGPVPQQEEAEEKKVNVIVTEAGFAPDNHAGGFVPLEEWRGQGALDLPADCDPASLLGRLDGPGVIRIVFGSFTDGRGFTVARRLRMMGYAGQLRASGPLIADQFPMALRSGFNEVEISPAQAERQPWAQWRASLDRPAAYQERLRASCEAQ</sequence>
<dbReference type="GO" id="GO:0019379">
    <property type="term" value="P:sulfate assimilation, phosphoadenylyl sulfate reduction by phosphoadenylyl-sulfate reductase (thioredoxin)"/>
    <property type="evidence" value="ECO:0007669"/>
    <property type="project" value="UniProtKB-UniRule"/>
</dbReference>
<evidence type="ECO:0000259" key="5">
    <source>
        <dbReference type="Pfam" id="PF01507"/>
    </source>
</evidence>
<dbReference type="PANTHER" id="PTHR46509:SF1">
    <property type="entry name" value="PHOSPHOADENOSINE PHOSPHOSULFATE REDUCTASE"/>
    <property type="match status" value="1"/>
</dbReference>
<dbReference type="EMBL" id="QAAA01000002">
    <property type="protein sequence ID" value="PTN03587.1"/>
    <property type="molecule type" value="Genomic_DNA"/>
</dbReference>
<comment type="catalytic activity">
    <reaction evidence="4">
        <text>[thioredoxin]-disulfide + sulfite + AMP + 2 H(+) = adenosine 5'-phosphosulfate + [thioredoxin]-dithiol</text>
        <dbReference type="Rhea" id="RHEA:21976"/>
        <dbReference type="Rhea" id="RHEA-COMP:10698"/>
        <dbReference type="Rhea" id="RHEA-COMP:10700"/>
        <dbReference type="ChEBI" id="CHEBI:15378"/>
        <dbReference type="ChEBI" id="CHEBI:17359"/>
        <dbReference type="ChEBI" id="CHEBI:29950"/>
        <dbReference type="ChEBI" id="CHEBI:50058"/>
        <dbReference type="ChEBI" id="CHEBI:58243"/>
        <dbReference type="ChEBI" id="CHEBI:456215"/>
        <dbReference type="EC" id="1.8.4.10"/>
    </reaction>
</comment>
<feature type="binding site" evidence="4">
    <location>
        <position position="120"/>
    </location>
    <ligand>
        <name>[4Fe-4S] cluster</name>
        <dbReference type="ChEBI" id="CHEBI:49883"/>
    </ligand>
</feature>
<keyword evidence="7" id="KW-1185">Reference proteome</keyword>
<dbReference type="OrthoDB" id="9794018at2"/>
<dbReference type="GO" id="GO:0043866">
    <property type="term" value="F:adenylyl-sulfate reductase (thioredoxin) activity"/>
    <property type="evidence" value="ECO:0007669"/>
    <property type="project" value="UniProtKB-EC"/>
</dbReference>
<evidence type="ECO:0000256" key="3">
    <source>
        <dbReference type="ARBA" id="ARBA00024327"/>
    </source>
</evidence>
<feature type="domain" description="Phosphoadenosine phosphosulphate reductase" evidence="5">
    <location>
        <begin position="38"/>
        <end position="206"/>
    </location>
</feature>
<comment type="similarity">
    <text evidence="1 4">Belongs to the PAPS reductase family. CysH subfamily.</text>
</comment>
<proteinExistence type="inferred from homology"/>
<feature type="binding site" evidence="4">
    <location>
        <position position="203"/>
    </location>
    <ligand>
        <name>[4Fe-4S] cluster</name>
        <dbReference type="ChEBI" id="CHEBI:49883"/>
    </ligand>
</feature>